<feature type="non-terminal residue" evidence="12">
    <location>
        <position position="345"/>
    </location>
</feature>
<dbReference type="PROSITE" id="PS51257">
    <property type="entry name" value="PROKAR_LIPOPROTEIN"/>
    <property type="match status" value="1"/>
</dbReference>
<dbReference type="GO" id="GO:0000293">
    <property type="term" value="F:ferric-chelate reductase activity"/>
    <property type="evidence" value="ECO:0007669"/>
    <property type="project" value="TreeGrafter"/>
</dbReference>
<keyword evidence="5" id="KW-0274">FAD</keyword>
<evidence type="ECO:0000256" key="10">
    <source>
        <dbReference type="SAM" id="SignalP"/>
    </source>
</evidence>
<reference evidence="12 13" key="1">
    <citation type="journal article" date="2021" name="DNA Res.">
        <title>Genome analysis of Candida subhashii reveals its hybrid nature and dual mitochondrial genome conformations.</title>
        <authorList>
            <person name="Mixao V."/>
            <person name="Hegedusova E."/>
            <person name="Saus E."/>
            <person name="Pryszcz L.P."/>
            <person name="Cillingova A."/>
            <person name="Nosek J."/>
            <person name="Gabaldon T."/>
        </authorList>
    </citation>
    <scope>NUCLEOTIDE SEQUENCE [LARGE SCALE GENOMIC DNA]</scope>
    <source>
        <strain evidence="12 13">CBS 10753</strain>
    </source>
</reference>
<dbReference type="GO" id="GO:0015677">
    <property type="term" value="P:copper ion import"/>
    <property type="evidence" value="ECO:0007669"/>
    <property type="project" value="TreeGrafter"/>
</dbReference>
<dbReference type="GO" id="GO:0006879">
    <property type="term" value="P:intracellular iron ion homeostasis"/>
    <property type="evidence" value="ECO:0007669"/>
    <property type="project" value="TreeGrafter"/>
</dbReference>
<evidence type="ECO:0000313" key="12">
    <source>
        <dbReference type="EMBL" id="KAG7662548.1"/>
    </source>
</evidence>
<keyword evidence="2" id="KW-0813">Transport</keyword>
<dbReference type="GO" id="GO:0005886">
    <property type="term" value="C:plasma membrane"/>
    <property type="evidence" value="ECO:0007669"/>
    <property type="project" value="TreeGrafter"/>
</dbReference>
<dbReference type="InterPro" id="IPR051410">
    <property type="entry name" value="Ferric/Cupric_Reductase"/>
</dbReference>
<gene>
    <name evidence="12" type="ORF">J8A68_003944</name>
</gene>
<evidence type="ECO:0000256" key="9">
    <source>
        <dbReference type="SAM" id="Phobius"/>
    </source>
</evidence>
<evidence type="ECO:0000256" key="1">
    <source>
        <dbReference type="ARBA" id="ARBA00004141"/>
    </source>
</evidence>
<feature type="signal peptide" evidence="10">
    <location>
        <begin position="1"/>
        <end position="19"/>
    </location>
</feature>
<evidence type="ECO:0000256" key="6">
    <source>
        <dbReference type="ARBA" id="ARBA00022989"/>
    </source>
</evidence>
<evidence type="ECO:0000256" key="3">
    <source>
        <dbReference type="ARBA" id="ARBA00022630"/>
    </source>
</evidence>
<evidence type="ECO:0000256" key="5">
    <source>
        <dbReference type="ARBA" id="ARBA00022827"/>
    </source>
</evidence>
<comment type="caution">
    <text evidence="12">The sequence shown here is derived from an EMBL/GenBank/DDBJ whole genome shotgun (WGS) entry which is preliminary data.</text>
</comment>
<feature type="transmembrane region" description="Helical" evidence="9">
    <location>
        <begin position="219"/>
        <end position="239"/>
    </location>
</feature>
<dbReference type="OrthoDB" id="167398at2759"/>
<evidence type="ECO:0000256" key="7">
    <source>
        <dbReference type="ARBA" id="ARBA00023065"/>
    </source>
</evidence>
<feature type="transmembrane region" description="Helical" evidence="9">
    <location>
        <begin position="251"/>
        <end position="271"/>
    </location>
</feature>
<dbReference type="GeneID" id="73470744"/>
<name>A0A8J5QI89_9ASCO</name>
<organism evidence="12 13">
    <name type="scientific">[Candida] subhashii</name>
    <dbReference type="NCBI Taxonomy" id="561895"/>
    <lineage>
        <taxon>Eukaryota</taxon>
        <taxon>Fungi</taxon>
        <taxon>Dikarya</taxon>
        <taxon>Ascomycota</taxon>
        <taxon>Saccharomycotina</taxon>
        <taxon>Pichiomycetes</taxon>
        <taxon>Debaryomycetaceae</taxon>
        <taxon>Spathaspora</taxon>
    </lineage>
</organism>
<evidence type="ECO:0000256" key="4">
    <source>
        <dbReference type="ARBA" id="ARBA00022692"/>
    </source>
</evidence>
<feature type="transmembrane region" description="Helical" evidence="9">
    <location>
        <begin position="292"/>
        <end position="314"/>
    </location>
</feature>
<keyword evidence="10" id="KW-0732">Signal</keyword>
<dbReference type="GO" id="GO:0006826">
    <property type="term" value="P:iron ion transport"/>
    <property type="evidence" value="ECO:0007669"/>
    <property type="project" value="TreeGrafter"/>
</dbReference>
<dbReference type="PANTHER" id="PTHR32361:SF9">
    <property type="entry name" value="FERRIC REDUCTASE TRANSMEMBRANE COMPONENT 3-RELATED"/>
    <property type="match status" value="1"/>
</dbReference>
<keyword evidence="3" id="KW-0285">Flavoprotein</keyword>
<feature type="chain" id="PRO_5035296166" description="Ferric oxidoreductase domain-containing protein" evidence="10">
    <location>
        <begin position="20"/>
        <end position="345"/>
    </location>
</feature>
<keyword evidence="4 9" id="KW-0812">Transmembrane</keyword>
<dbReference type="PANTHER" id="PTHR32361">
    <property type="entry name" value="FERRIC/CUPRIC REDUCTASE TRANSMEMBRANE COMPONENT"/>
    <property type="match status" value="1"/>
</dbReference>
<feature type="domain" description="Ferric oxidoreductase" evidence="11">
    <location>
        <begin position="250"/>
        <end position="345"/>
    </location>
</feature>
<evidence type="ECO:0000313" key="13">
    <source>
        <dbReference type="Proteomes" id="UP000694255"/>
    </source>
</evidence>
<dbReference type="Pfam" id="PF01794">
    <property type="entry name" value="Ferric_reduct"/>
    <property type="match status" value="1"/>
</dbReference>
<feature type="transmembrane region" description="Helical" evidence="9">
    <location>
        <begin position="320"/>
        <end position="342"/>
    </location>
</feature>
<accession>A0A8J5QI89</accession>
<dbReference type="Proteomes" id="UP000694255">
    <property type="component" value="Unassembled WGS sequence"/>
</dbReference>
<sequence>MLRTFISLAIFIIAACAHGDSAYTTTGGKYPAYACNLQINIDVSFCNKTFDYACLCQNENALATYAGCLSYMDRINHDTLHRMDELCERGEIVLEPNWIEGALERFKKYAKSADEIEGFNTSIPIDVPFKLNETAMKLYDRSYATFLHNYDHSLYYGTSTLMYWLLIILIGAVTNWSKFLFPGSQRNLSVLLSTFGESMSQFSQHLEERRLKSNHSGRSLTVCYHLVLNLLSFFFSIKYTAEIRYVADRTGIVATIMMPLIILFAGRNNFLQWISGYNYTAFMAYHRHTARIMFCLVVIHAVGFSILFGSRYAIKMQQEYVIWGTVATVAGGIMLVQAMLYFRRR</sequence>
<dbReference type="InterPro" id="IPR013130">
    <property type="entry name" value="Fe3_Rdtase_TM_dom"/>
</dbReference>
<keyword evidence="7" id="KW-0406">Ion transport</keyword>
<keyword evidence="6 9" id="KW-1133">Transmembrane helix</keyword>
<comment type="subcellular location">
    <subcellularLocation>
        <location evidence="1">Membrane</location>
        <topology evidence="1">Multi-pass membrane protein</topology>
    </subcellularLocation>
</comment>
<dbReference type="AlphaFoldDB" id="A0A8J5QI89"/>
<evidence type="ECO:0000259" key="11">
    <source>
        <dbReference type="Pfam" id="PF01794"/>
    </source>
</evidence>
<dbReference type="EMBL" id="JAGSYN010000170">
    <property type="protein sequence ID" value="KAG7662548.1"/>
    <property type="molecule type" value="Genomic_DNA"/>
</dbReference>
<feature type="transmembrane region" description="Helical" evidence="9">
    <location>
        <begin position="161"/>
        <end position="181"/>
    </location>
</feature>
<proteinExistence type="predicted"/>
<keyword evidence="8 9" id="KW-0472">Membrane</keyword>
<dbReference type="RefSeq" id="XP_049262781.1">
    <property type="nucleotide sequence ID" value="XM_049407851.1"/>
</dbReference>
<evidence type="ECO:0000256" key="2">
    <source>
        <dbReference type="ARBA" id="ARBA00022448"/>
    </source>
</evidence>
<evidence type="ECO:0000256" key="8">
    <source>
        <dbReference type="ARBA" id="ARBA00023136"/>
    </source>
</evidence>
<protein>
    <recommendedName>
        <fullName evidence="11">Ferric oxidoreductase domain-containing protein</fullName>
    </recommendedName>
</protein>
<keyword evidence="13" id="KW-1185">Reference proteome</keyword>